<name>A0A1V2DWB6_9GAMM</name>
<evidence type="ECO:0000256" key="1">
    <source>
        <dbReference type="SAM" id="SignalP"/>
    </source>
</evidence>
<feature type="signal peptide" evidence="1">
    <location>
        <begin position="1"/>
        <end position="29"/>
    </location>
</feature>
<dbReference type="EMBL" id="MSCW01000001">
    <property type="protein sequence ID" value="ONF44918.1"/>
    <property type="molecule type" value="Genomic_DNA"/>
</dbReference>
<reference evidence="3 4" key="1">
    <citation type="submission" date="2016-12" db="EMBL/GenBank/DDBJ databases">
        <title>Marinobacter lutaoensis whole genome sequencing.</title>
        <authorList>
            <person name="Verma A."/>
            <person name="Krishnamurthi S."/>
        </authorList>
    </citation>
    <scope>NUCLEOTIDE SEQUENCE [LARGE SCALE GENOMIC DNA]</scope>
    <source>
        <strain evidence="3 4">T5054</strain>
    </source>
</reference>
<sequence length="168" mass="17752">MSSRKSCRKSLARCLPLVGLALLSGCAGSGPRVPPELPSVRQVTQSQHCGLTGPGLLLVTSQPQLSQYLGLPAQNLSVQPLRSLDLNREVLLFVTMGQKPTAGYSVRLASAALTGDTLDLSVAVRTPPADSVQAQVMTSPCAILALEPGKWNAIRLHGLTVRPLLLRP</sequence>
<evidence type="ECO:0000259" key="2">
    <source>
        <dbReference type="Pfam" id="PF14343"/>
    </source>
</evidence>
<organism evidence="3 4">
    <name type="scientific">Marinobacter lutaoensis</name>
    <dbReference type="NCBI Taxonomy" id="135739"/>
    <lineage>
        <taxon>Bacteria</taxon>
        <taxon>Pseudomonadati</taxon>
        <taxon>Pseudomonadota</taxon>
        <taxon>Gammaproteobacteria</taxon>
        <taxon>Pseudomonadales</taxon>
        <taxon>Marinobacteraceae</taxon>
        <taxon>Marinobacter</taxon>
    </lineage>
</organism>
<dbReference type="STRING" id="135739.BTO32_00095"/>
<dbReference type="Proteomes" id="UP000189339">
    <property type="component" value="Unassembled WGS sequence"/>
</dbReference>
<feature type="chain" id="PRO_5013205772" description="PrcB C-terminal domain-containing protein" evidence="1">
    <location>
        <begin position="30"/>
        <end position="168"/>
    </location>
</feature>
<dbReference type="Pfam" id="PF14343">
    <property type="entry name" value="PrcB_C"/>
    <property type="match status" value="1"/>
</dbReference>
<evidence type="ECO:0000313" key="3">
    <source>
        <dbReference type="EMBL" id="ONF44918.1"/>
    </source>
</evidence>
<accession>A0A1V2DWB6</accession>
<protein>
    <recommendedName>
        <fullName evidence="2">PrcB C-terminal domain-containing protein</fullName>
    </recommendedName>
</protein>
<dbReference type="OrthoDB" id="7063364at2"/>
<proteinExistence type="predicted"/>
<gene>
    <name evidence="3" type="ORF">BTO32_00095</name>
</gene>
<dbReference type="PROSITE" id="PS51257">
    <property type="entry name" value="PROKAR_LIPOPROTEIN"/>
    <property type="match status" value="1"/>
</dbReference>
<evidence type="ECO:0000313" key="4">
    <source>
        <dbReference type="Proteomes" id="UP000189339"/>
    </source>
</evidence>
<comment type="caution">
    <text evidence="3">The sequence shown here is derived from an EMBL/GenBank/DDBJ whole genome shotgun (WGS) entry which is preliminary data.</text>
</comment>
<keyword evidence="1" id="KW-0732">Signal</keyword>
<dbReference type="RefSeq" id="WP_076722414.1">
    <property type="nucleotide sequence ID" value="NZ_MSCW01000001.1"/>
</dbReference>
<keyword evidence="4" id="KW-1185">Reference proteome</keyword>
<dbReference type="InterPro" id="IPR025748">
    <property type="entry name" value="PrcB_C_dom"/>
</dbReference>
<feature type="domain" description="PrcB C-terminal" evidence="2">
    <location>
        <begin position="92"/>
        <end position="146"/>
    </location>
</feature>
<dbReference type="AlphaFoldDB" id="A0A1V2DWB6"/>